<dbReference type="Proteomes" id="UP000294003">
    <property type="component" value="Unassembled WGS sequence"/>
</dbReference>
<proteinExistence type="predicted"/>
<evidence type="ECO:0000313" key="1">
    <source>
        <dbReference type="EMBL" id="RYO82776.1"/>
    </source>
</evidence>
<comment type="caution">
    <text evidence="1">The sequence shown here is derived from an EMBL/GenBank/DDBJ whole genome shotgun (WGS) entry which is preliminary data.</text>
</comment>
<accession>A0ABY0H6L4</accession>
<dbReference type="EMBL" id="QJNS01000206">
    <property type="protein sequence ID" value="RYO82776.1"/>
    <property type="molecule type" value="Genomic_DNA"/>
</dbReference>
<organism evidence="1 2">
    <name type="scientific">Monosporascus cannonballus</name>
    <dbReference type="NCBI Taxonomy" id="155416"/>
    <lineage>
        <taxon>Eukaryota</taxon>
        <taxon>Fungi</taxon>
        <taxon>Dikarya</taxon>
        <taxon>Ascomycota</taxon>
        <taxon>Pezizomycotina</taxon>
        <taxon>Sordariomycetes</taxon>
        <taxon>Xylariomycetidae</taxon>
        <taxon>Xylariales</taxon>
        <taxon>Xylariales incertae sedis</taxon>
        <taxon>Monosporascus</taxon>
    </lineage>
</organism>
<sequence>MCRQITTERYDACDHTVEVDSGRNAPFCLLENLCKEVNYAHKIFRRLKGTCPDCAGTAKKSLLANPWPEPRTPYYLADKERCPAAALEVAKRILADDSLTDRGCRDLLYYILGLLGWTKKGQLVSEFAYAVRGYYGAAWEAGDGGDRKEEEIRQRLRGGICEERG</sequence>
<evidence type="ECO:0000313" key="2">
    <source>
        <dbReference type="Proteomes" id="UP000294003"/>
    </source>
</evidence>
<gene>
    <name evidence="1" type="ORF">DL762_006440</name>
</gene>
<keyword evidence="2" id="KW-1185">Reference proteome</keyword>
<name>A0ABY0H6L4_9PEZI</name>
<protein>
    <submittedName>
        <fullName evidence="1">Uncharacterized protein</fullName>
    </submittedName>
</protein>
<reference evidence="1 2" key="1">
    <citation type="submission" date="2018-06" db="EMBL/GenBank/DDBJ databases">
        <title>Complete Genomes of Monosporascus.</title>
        <authorList>
            <person name="Robinson A.J."/>
            <person name="Natvig D.O."/>
        </authorList>
    </citation>
    <scope>NUCLEOTIDE SEQUENCE [LARGE SCALE GENOMIC DNA]</scope>
    <source>
        <strain evidence="1 2">CBS 609.92</strain>
    </source>
</reference>